<evidence type="ECO:0000313" key="7">
    <source>
        <dbReference type="Proteomes" id="UP000055060"/>
    </source>
</evidence>
<evidence type="ECO:0000256" key="2">
    <source>
        <dbReference type="ARBA" id="ARBA00022692"/>
    </source>
</evidence>
<dbReference type="STRING" id="360412.LARV_00355"/>
<dbReference type="GO" id="GO:0016740">
    <property type="term" value="F:transferase activity"/>
    <property type="evidence" value="ECO:0007669"/>
    <property type="project" value="UniProtKB-ARBA"/>
</dbReference>
<organism evidence="6">
    <name type="scientific">Longilinea arvoryzae</name>
    <dbReference type="NCBI Taxonomy" id="360412"/>
    <lineage>
        <taxon>Bacteria</taxon>
        <taxon>Bacillati</taxon>
        <taxon>Chloroflexota</taxon>
        <taxon>Anaerolineae</taxon>
        <taxon>Anaerolineales</taxon>
        <taxon>Anaerolineaceae</taxon>
        <taxon>Longilinea</taxon>
    </lineage>
</organism>
<evidence type="ECO:0000256" key="3">
    <source>
        <dbReference type="ARBA" id="ARBA00022989"/>
    </source>
</evidence>
<keyword evidence="3 5" id="KW-1133">Transmembrane helix</keyword>
<dbReference type="Gene3D" id="1.20.120.1630">
    <property type="match status" value="1"/>
</dbReference>
<keyword evidence="7" id="KW-1185">Reference proteome</keyword>
<sequence length="186" mass="21552">MDDLFEWIIFVLASLAIVIISRRSLFKPRSHGFYRFFAWECILALILINLDVWFREAGSWHQILSWVLLVISFIPLGFGVRLLVRRGKPVDRREGQGELLGFEKTSTLVTDGIYHYIRHPLYSSLLFLAWGTFFKAPGWVGGLLLLGATLALVATARADEAECTRFFGERYQEYMKRTKRFVPFIL</sequence>
<dbReference type="Pfam" id="PF04191">
    <property type="entry name" value="PEMT"/>
    <property type="match status" value="1"/>
</dbReference>
<keyword evidence="4 5" id="KW-0472">Membrane</keyword>
<dbReference type="EMBL" id="DF967972">
    <property type="protein sequence ID" value="GAP12619.1"/>
    <property type="molecule type" value="Genomic_DNA"/>
</dbReference>
<dbReference type="AlphaFoldDB" id="A0A0S7BFR5"/>
<feature type="transmembrane region" description="Helical" evidence="5">
    <location>
        <begin position="60"/>
        <end position="84"/>
    </location>
</feature>
<keyword evidence="2 5" id="KW-0812">Transmembrane</keyword>
<evidence type="ECO:0000256" key="1">
    <source>
        <dbReference type="ARBA" id="ARBA00004127"/>
    </source>
</evidence>
<dbReference type="PANTHER" id="PTHR12714">
    <property type="entry name" value="PROTEIN-S ISOPRENYLCYSTEINE O-METHYLTRANSFERASE"/>
    <property type="match status" value="1"/>
</dbReference>
<feature type="transmembrane region" description="Helical" evidence="5">
    <location>
        <begin position="6"/>
        <end position="25"/>
    </location>
</feature>
<name>A0A0S7BFR5_9CHLR</name>
<gene>
    <name evidence="6" type="ORF">LARV_00355</name>
</gene>
<dbReference type="RefSeq" id="WP_075072029.1">
    <property type="nucleotide sequence ID" value="NZ_DF967972.1"/>
</dbReference>
<reference evidence="6" key="1">
    <citation type="submission" date="2015-07" db="EMBL/GenBank/DDBJ databases">
        <title>Draft Genome Sequences of Anaerolinea thermolimosa IMO-1, Bellilinea caldifistulae GOMI-1, Leptolinea tardivitalis YMTK-2, Levilinea saccharolytica KIBI-1,Longilinea arvoryzae KOME-1, Previously Described as Members of the Anaerolineaceae (Chloroflexi).</title>
        <authorList>
            <person name="Sekiguchi Y."/>
            <person name="Ohashi A."/>
            <person name="Matsuura N."/>
            <person name="Tourlousse M.D."/>
        </authorList>
    </citation>
    <scope>NUCLEOTIDE SEQUENCE [LARGE SCALE GENOMIC DNA]</scope>
    <source>
        <strain evidence="6">KOME-1</strain>
    </source>
</reference>
<dbReference type="InterPro" id="IPR007318">
    <property type="entry name" value="Phopholipid_MeTrfase"/>
</dbReference>
<dbReference type="Proteomes" id="UP000055060">
    <property type="component" value="Unassembled WGS sequence"/>
</dbReference>
<accession>A0A0S7BFR5</accession>
<protein>
    <recommendedName>
        <fullName evidence="8">Isoprenylcysteine carboxylmethyltransferase family protein</fullName>
    </recommendedName>
</protein>
<evidence type="ECO:0000256" key="5">
    <source>
        <dbReference type="SAM" id="Phobius"/>
    </source>
</evidence>
<evidence type="ECO:0008006" key="8">
    <source>
        <dbReference type="Google" id="ProtNLM"/>
    </source>
</evidence>
<evidence type="ECO:0000313" key="6">
    <source>
        <dbReference type="EMBL" id="GAP12619.1"/>
    </source>
</evidence>
<dbReference type="PANTHER" id="PTHR12714:SF9">
    <property type="entry name" value="PROTEIN-S-ISOPRENYLCYSTEINE O-METHYLTRANSFERASE"/>
    <property type="match status" value="1"/>
</dbReference>
<dbReference type="OrthoDB" id="9809773at2"/>
<feature type="transmembrane region" description="Helical" evidence="5">
    <location>
        <begin position="37"/>
        <end position="54"/>
    </location>
</feature>
<dbReference type="GO" id="GO:0012505">
    <property type="term" value="C:endomembrane system"/>
    <property type="evidence" value="ECO:0007669"/>
    <property type="project" value="UniProtKB-SubCell"/>
</dbReference>
<comment type="subcellular location">
    <subcellularLocation>
        <location evidence="1">Endomembrane system</location>
        <topology evidence="1">Multi-pass membrane protein</topology>
    </subcellularLocation>
</comment>
<evidence type="ECO:0000256" key="4">
    <source>
        <dbReference type="ARBA" id="ARBA00023136"/>
    </source>
</evidence>
<proteinExistence type="predicted"/>